<comment type="cofactor">
    <cofactor evidence="1 10">
        <name>Mg(2+)</name>
        <dbReference type="ChEBI" id="CHEBI:18420"/>
    </cofactor>
</comment>
<dbReference type="NCBIfam" id="TIGR00174">
    <property type="entry name" value="miaA"/>
    <property type="match status" value="1"/>
</dbReference>
<keyword evidence="4 10" id="KW-0808">Transferase</keyword>
<protein>
    <recommendedName>
        <fullName evidence="10">tRNA dimethylallyltransferase</fullName>
        <ecNumber evidence="10">2.5.1.75</ecNumber>
    </recommendedName>
    <alternativeName>
        <fullName evidence="10">Dimethylallyl diphosphate:tRNA dimethylallyltransferase</fullName>
        <shortName evidence="10">DMAPP:tRNA dimethylallyltransferase</shortName>
        <shortName evidence="10">DMATase</shortName>
    </alternativeName>
    <alternativeName>
        <fullName evidence="10">Isopentenyl-diphosphate:tRNA isopentenyltransferase</fullName>
        <shortName evidence="10">IPP transferase</shortName>
        <shortName evidence="10">IPPT</shortName>
        <shortName evidence="10">IPTase</shortName>
    </alternativeName>
</protein>
<comment type="caution">
    <text evidence="14">The sequence shown here is derived from an EMBL/GenBank/DDBJ whole genome shotgun (WGS) entry which is preliminary data.</text>
</comment>
<feature type="binding site" evidence="10">
    <location>
        <begin position="27"/>
        <end position="32"/>
    </location>
    <ligand>
        <name>substrate</name>
    </ligand>
</feature>
<dbReference type="Pfam" id="PF01715">
    <property type="entry name" value="IPPT"/>
    <property type="match status" value="1"/>
</dbReference>
<dbReference type="GO" id="GO:0052381">
    <property type="term" value="F:tRNA dimethylallyltransferase activity"/>
    <property type="evidence" value="ECO:0007669"/>
    <property type="project" value="UniProtKB-EC"/>
</dbReference>
<proteinExistence type="inferred from homology"/>
<dbReference type="InterPro" id="IPR027417">
    <property type="entry name" value="P-loop_NTPase"/>
</dbReference>
<feature type="region of interest" description="Interaction with substrate tRNA" evidence="10">
    <location>
        <begin position="50"/>
        <end position="53"/>
    </location>
</feature>
<evidence type="ECO:0000313" key="15">
    <source>
        <dbReference type="Proteomes" id="UP001304461"/>
    </source>
</evidence>
<reference evidence="14 15" key="1">
    <citation type="submission" date="2023-12" db="EMBL/GenBank/DDBJ databases">
        <title>Baltic Sea Cyanobacteria.</title>
        <authorList>
            <person name="Delbaje E."/>
            <person name="Fewer D.P."/>
            <person name="Shishido T.K."/>
        </authorList>
    </citation>
    <scope>NUCLEOTIDE SEQUENCE [LARGE SCALE GENOMIC DNA]</scope>
    <source>
        <strain evidence="14 15">UHCC 0139</strain>
    </source>
</reference>
<dbReference type="Proteomes" id="UP001304461">
    <property type="component" value="Unassembled WGS sequence"/>
</dbReference>
<dbReference type="Gene3D" id="3.40.50.300">
    <property type="entry name" value="P-loop containing nucleotide triphosphate hydrolases"/>
    <property type="match status" value="1"/>
</dbReference>
<dbReference type="EC" id="2.5.1.75" evidence="10"/>
<evidence type="ECO:0000256" key="10">
    <source>
        <dbReference type="HAMAP-Rule" id="MF_00185"/>
    </source>
</evidence>
<accession>A0ABU5RR84</accession>
<dbReference type="PANTHER" id="PTHR11088">
    <property type="entry name" value="TRNA DIMETHYLALLYLTRANSFERASE"/>
    <property type="match status" value="1"/>
</dbReference>
<evidence type="ECO:0000256" key="11">
    <source>
        <dbReference type="RuleBase" id="RU003783"/>
    </source>
</evidence>
<evidence type="ECO:0000256" key="9">
    <source>
        <dbReference type="ARBA" id="ARBA00049563"/>
    </source>
</evidence>
<keyword evidence="8 10" id="KW-0460">Magnesium</keyword>
<feature type="binding site" evidence="10">
    <location>
        <begin position="25"/>
        <end position="32"/>
    </location>
    <ligand>
        <name>ATP</name>
        <dbReference type="ChEBI" id="CHEBI:30616"/>
    </ligand>
</feature>
<keyword evidence="7 10" id="KW-0067">ATP-binding</keyword>
<organism evidence="14 15">
    <name type="scientific">Cyanobium gracile UHCC 0139</name>
    <dbReference type="NCBI Taxonomy" id="3110308"/>
    <lineage>
        <taxon>Bacteria</taxon>
        <taxon>Bacillati</taxon>
        <taxon>Cyanobacteriota</taxon>
        <taxon>Cyanophyceae</taxon>
        <taxon>Synechococcales</taxon>
        <taxon>Prochlorococcaceae</taxon>
        <taxon>Cyanobium</taxon>
    </lineage>
</organism>
<dbReference type="EMBL" id="JAYGHX010000001">
    <property type="protein sequence ID" value="MEA5390286.1"/>
    <property type="molecule type" value="Genomic_DNA"/>
</dbReference>
<dbReference type="Gene3D" id="1.10.20.140">
    <property type="match status" value="1"/>
</dbReference>
<evidence type="ECO:0000313" key="14">
    <source>
        <dbReference type="EMBL" id="MEA5390286.1"/>
    </source>
</evidence>
<comment type="caution">
    <text evidence="10">Lacks conserved residue(s) required for the propagation of feature annotation.</text>
</comment>
<evidence type="ECO:0000256" key="4">
    <source>
        <dbReference type="ARBA" id="ARBA00022679"/>
    </source>
</evidence>
<dbReference type="InterPro" id="IPR039657">
    <property type="entry name" value="Dimethylallyltransferase"/>
</dbReference>
<keyword evidence="6 10" id="KW-0547">Nucleotide-binding</keyword>
<evidence type="ECO:0000256" key="2">
    <source>
        <dbReference type="ARBA" id="ARBA00003213"/>
    </source>
</evidence>
<keyword evidence="15" id="KW-1185">Reference proteome</keyword>
<gene>
    <name evidence="10 14" type="primary">miaA</name>
    <name evidence="14" type="ORF">VB738_03325</name>
</gene>
<feature type="site" description="Interaction with substrate tRNA" evidence="10">
    <location>
        <position position="116"/>
    </location>
</feature>
<comment type="function">
    <text evidence="2 10 12">Catalyzes the transfer of a dimethylallyl group onto the adenine at position 37 in tRNAs that read codons beginning with uridine, leading to the formation of N6-(dimethylallyl)adenosine (i(6)A).</text>
</comment>
<sequence>MAPPSGAEPGAESGADLPLVIALLGPTASGKTALAIELAEALDLAVLSVDSRQMYRHMDVGTAKPSAEQRARVRHELLDLSDPDRPLTLQEFTALASAAIDTEHRRRGVALLVGGSGLYLKALLAGLRPPAVPPQPALRAQFAALGQPFCHQVLRQADPAAAGRIAAADTVRTSRALEVLYATGRPLSAQQGQSPPPWRVLELGLDPADLPERIRRRTAALFTDGLLQETAQLIDRFGADCPLLETIGYGEAARLLRGELDPEAAVALTEQRTRQYAKRQRTWFRRQHRPLWLTDAGAAPASEADVLQRALGAATGGLW</sequence>
<evidence type="ECO:0000256" key="13">
    <source>
        <dbReference type="RuleBase" id="RU003785"/>
    </source>
</evidence>
<comment type="similarity">
    <text evidence="3 10 13">Belongs to the IPP transferase family.</text>
</comment>
<dbReference type="SUPFAM" id="SSF52540">
    <property type="entry name" value="P-loop containing nucleoside triphosphate hydrolases"/>
    <property type="match status" value="2"/>
</dbReference>
<evidence type="ECO:0000256" key="1">
    <source>
        <dbReference type="ARBA" id="ARBA00001946"/>
    </source>
</evidence>
<evidence type="ECO:0000256" key="7">
    <source>
        <dbReference type="ARBA" id="ARBA00022840"/>
    </source>
</evidence>
<comment type="catalytic activity">
    <reaction evidence="9 10 11">
        <text>adenosine(37) in tRNA + dimethylallyl diphosphate = N(6)-dimethylallyladenosine(37) in tRNA + diphosphate</text>
        <dbReference type="Rhea" id="RHEA:26482"/>
        <dbReference type="Rhea" id="RHEA-COMP:10162"/>
        <dbReference type="Rhea" id="RHEA-COMP:10375"/>
        <dbReference type="ChEBI" id="CHEBI:33019"/>
        <dbReference type="ChEBI" id="CHEBI:57623"/>
        <dbReference type="ChEBI" id="CHEBI:74411"/>
        <dbReference type="ChEBI" id="CHEBI:74415"/>
        <dbReference type="EC" id="2.5.1.75"/>
    </reaction>
</comment>
<name>A0ABU5RR84_9CYAN</name>
<comment type="subunit">
    <text evidence="10">Monomer.</text>
</comment>
<dbReference type="PANTHER" id="PTHR11088:SF60">
    <property type="entry name" value="TRNA DIMETHYLALLYLTRANSFERASE"/>
    <property type="match status" value="1"/>
</dbReference>
<feature type="site" description="Interaction with substrate tRNA" evidence="10">
    <location>
        <position position="139"/>
    </location>
</feature>
<evidence type="ECO:0000256" key="5">
    <source>
        <dbReference type="ARBA" id="ARBA00022694"/>
    </source>
</evidence>
<evidence type="ECO:0000256" key="12">
    <source>
        <dbReference type="RuleBase" id="RU003784"/>
    </source>
</evidence>
<evidence type="ECO:0000256" key="8">
    <source>
        <dbReference type="ARBA" id="ARBA00022842"/>
    </source>
</evidence>
<evidence type="ECO:0000256" key="3">
    <source>
        <dbReference type="ARBA" id="ARBA00005842"/>
    </source>
</evidence>
<dbReference type="InterPro" id="IPR018022">
    <property type="entry name" value="IPT"/>
</dbReference>
<keyword evidence="5 10" id="KW-0819">tRNA processing</keyword>
<dbReference type="HAMAP" id="MF_00185">
    <property type="entry name" value="IPP_trans"/>
    <property type="match status" value="1"/>
</dbReference>
<evidence type="ECO:0000256" key="6">
    <source>
        <dbReference type="ARBA" id="ARBA00022741"/>
    </source>
</evidence>